<evidence type="ECO:0000313" key="1">
    <source>
        <dbReference type="EMBL" id="CAG5098944.1"/>
    </source>
</evidence>
<dbReference type="EMBL" id="OU015569">
    <property type="protein sequence ID" value="CAG5098944.1"/>
    <property type="molecule type" value="Genomic_DNA"/>
</dbReference>
<gene>
    <name evidence="1" type="ORF">OKIOD_LOCUS7668</name>
</gene>
<organism evidence="1 2">
    <name type="scientific">Oikopleura dioica</name>
    <name type="common">Tunicate</name>
    <dbReference type="NCBI Taxonomy" id="34765"/>
    <lineage>
        <taxon>Eukaryota</taxon>
        <taxon>Metazoa</taxon>
        <taxon>Chordata</taxon>
        <taxon>Tunicata</taxon>
        <taxon>Appendicularia</taxon>
        <taxon>Copelata</taxon>
        <taxon>Oikopleuridae</taxon>
        <taxon>Oikopleura</taxon>
    </lineage>
</organism>
<reference evidence="1 2" key="1">
    <citation type="submission" date="2021-04" db="EMBL/GenBank/DDBJ databases">
        <authorList>
            <person name="Bliznina A."/>
        </authorList>
    </citation>
    <scope>NUCLEOTIDE SEQUENCE [LARGE SCALE GENOMIC DNA]</scope>
</reference>
<dbReference type="InterPro" id="IPR035914">
    <property type="entry name" value="Sperma_CUB_dom_sf"/>
</dbReference>
<dbReference type="Proteomes" id="UP001158576">
    <property type="component" value="Chromosome XSR"/>
</dbReference>
<sequence>MLLILFYIENVLTSSCNRIRGEHGEISSQHPYSGGENWCIWVKSQCQAGLILTVNQLELTNCTTDVLTISTKQDTINFCQGEVRIPEQHFPDREFILEFKSGKMSGDYGFDVAWRCSIKEEKQKAASVSIERNLKVPKTFEALVLKQFDDIIEENKESIKKANRVQAVRNSFERMCRDIEKATNRKDRERQCADLSKGKEFIQSKLSEQSPVSPIDALQTF</sequence>
<evidence type="ECO:0000313" key="2">
    <source>
        <dbReference type="Proteomes" id="UP001158576"/>
    </source>
</evidence>
<proteinExistence type="predicted"/>
<name>A0ABN7SK45_OIKDI</name>
<keyword evidence="2" id="KW-1185">Reference proteome</keyword>
<dbReference type="Gene3D" id="2.60.120.290">
    <property type="entry name" value="Spermadhesin, CUB domain"/>
    <property type="match status" value="1"/>
</dbReference>
<protein>
    <submittedName>
        <fullName evidence="1">Oidioi.mRNA.OKI2018_I69.XSR.g16110.t1.cds</fullName>
    </submittedName>
</protein>
<dbReference type="SUPFAM" id="SSF49854">
    <property type="entry name" value="Spermadhesin, CUB domain"/>
    <property type="match status" value="1"/>
</dbReference>
<accession>A0ABN7SK45</accession>